<dbReference type="InterPro" id="IPR006869">
    <property type="entry name" value="DUF547"/>
</dbReference>
<feature type="domain" description="DUF547" evidence="3">
    <location>
        <begin position="134"/>
        <end position="245"/>
    </location>
</feature>
<protein>
    <submittedName>
        <fullName evidence="4">DUF547 domain-containing protein</fullName>
    </submittedName>
</protein>
<evidence type="ECO:0000256" key="1">
    <source>
        <dbReference type="SAM" id="MobiDB-lite"/>
    </source>
</evidence>
<keyword evidence="2" id="KW-0732">Signal</keyword>
<dbReference type="Proteomes" id="UP000594459">
    <property type="component" value="Chromosome"/>
</dbReference>
<evidence type="ECO:0000313" key="4">
    <source>
        <dbReference type="EMBL" id="QPC99115.1"/>
    </source>
</evidence>
<dbReference type="AlphaFoldDB" id="A0A7S8F4T8"/>
<name>A0A7S8F4T8_9SPHN</name>
<evidence type="ECO:0000313" key="5">
    <source>
        <dbReference type="Proteomes" id="UP000594459"/>
    </source>
</evidence>
<sequence>MTIRSIAFLGAATALALSASLQAETPNAPSSEATRDQAFDRFVPQPSGKETKVDYSFLDDALKYMVLRMGPSTRQGMGKPPAGMGTRMTYGHDSRVRLEGNRIVFEYLDEDAITPLTAYREDLERLGAELEIATLPRNEQLSYWINLHNVAVIEQIARNYPVQFPSRMKLGADGTGLDDSPVVTVAGVAMSPKDIRTKIVFPNWRNANVIYGFFRGEVGGPSIQPRAFTSDNVGDLLTFSGQEFVNSLRGVEAFGDDLLVSKIYEEAAPFYFPQMGADLKAHLATHAAEDVAKLVAAKPNVKVNQYEGIVADLAAGDREPTYSYIETDGEAQRTRITPSIARLLSERYDKFEKLRREGQLTGRVIIIPQNGGPAVSSDEADPEVK</sequence>
<accession>A0A7S8F4T8</accession>
<reference evidence="4 5" key="1">
    <citation type="submission" date="2020-11" db="EMBL/GenBank/DDBJ databases">
        <title>The genome sequence of Erythrobacter sp. 6D36.</title>
        <authorList>
            <person name="Liu Y."/>
        </authorList>
    </citation>
    <scope>NUCLEOTIDE SEQUENCE [LARGE SCALE GENOMIC DNA]</scope>
    <source>
        <strain evidence="4 5">6D36</strain>
    </source>
</reference>
<organism evidence="4 5">
    <name type="scientific">Qipengyuania soli</name>
    <dbReference type="NCBI Taxonomy" id="2782568"/>
    <lineage>
        <taxon>Bacteria</taxon>
        <taxon>Pseudomonadati</taxon>
        <taxon>Pseudomonadota</taxon>
        <taxon>Alphaproteobacteria</taxon>
        <taxon>Sphingomonadales</taxon>
        <taxon>Erythrobacteraceae</taxon>
        <taxon>Qipengyuania</taxon>
    </lineage>
</organism>
<keyword evidence="5" id="KW-1185">Reference proteome</keyword>
<feature type="signal peptide" evidence="2">
    <location>
        <begin position="1"/>
        <end position="23"/>
    </location>
</feature>
<dbReference type="RefSeq" id="WP_200982182.1">
    <property type="nucleotide sequence ID" value="NZ_CP064654.1"/>
</dbReference>
<gene>
    <name evidence="4" type="ORF">IRL76_00555</name>
</gene>
<feature type="chain" id="PRO_5032655741" evidence="2">
    <location>
        <begin position="24"/>
        <end position="385"/>
    </location>
</feature>
<dbReference type="Pfam" id="PF04784">
    <property type="entry name" value="DUF547"/>
    <property type="match status" value="1"/>
</dbReference>
<evidence type="ECO:0000259" key="3">
    <source>
        <dbReference type="Pfam" id="PF04784"/>
    </source>
</evidence>
<dbReference type="KEGG" id="qso:IRL76_00555"/>
<dbReference type="EMBL" id="CP064654">
    <property type="protein sequence ID" value="QPC99115.1"/>
    <property type="molecule type" value="Genomic_DNA"/>
</dbReference>
<feature type="region of interest" description="Disordered" evidence="1">
    <location>
        <begin position="26"/>
        <end position="46"/>
    </location>
</feature>
<proteinExistence type="predicted"/>
<evidence type="ECO:0000256" key="2">
    <source>
        <dbReference type="SAM" id="SignalP"/>
    </source>
</evidence>